<proteinExistence type="predicted"/>
<comment type="caution">
    <text evidence="1">The sequence shown here is derived from an EMBL/GenBank/DDBJ whole genome shotgun (WGS) entry which is preliminary data.</text>
</comment>
<reference evidence="1" key="2">
    <citation type="submission" date="2021-09" db="EMBL/GenBank/DDBJ databases">
        <authorList>
            <person name="Gilroy R."/>
        </authorList>
    </citation>
    <scope>NUCLEOTIDE SEQUENCE</scope>
    <source>
        <strain evidence="1">CHK160-4876</strain>
    </source>
</reference>
<dbReference type="Proteomes" id="UP000700212">
    <property type="component" value="Unassembled WGS sequence"/>
</dbReference>
<sequence length="392" mass="45261">MWYLTYDAYLRQQYANALQLPEDWDALYTYYRKDGVNPDRIHSEELQAVKKDLLQVLPKRFVPYVEDGSLNRPTLVKEVREDFIAWQMEENARFEALLGSSMMDFEQHKAKFEPKLAEVIEGGLHDAIVTAIVDNHIFINTEGGFTAKACVILHIDDCLQQQGNLQRNDVILYEEIHLVEDEIHLRLITHNGEVTFIAKNIEADFYYRPMPYHELIANEVLPDVTAHHFIKELDPNLNYFVITDQYVLPITSFVIQGAELAQFEEGTILQKDNAIYLQINNELTKIAQSEIEWLSQLFTTTYVDPYAIFSEPVPNEQLPAALRSNDLTLIVRAWNTLYENPTGHEMLINEALIELAENVNNENNVMLDVYVAHFDALGIITNDTKMALAKYF</sequence>
<organism evidence="1 2">
    <name type="scientific">Metalysinibacillus jejuensis</name>
    <dbReference type="NCBI Taxonomy" id="914327"/>
    <lineage>
        <taxon>Bacteria</taxon>
        <taxon>Bacillati</taxon>
        <taxon>Bacillota</taxon>
        <taxon>Bacilli</taxon>
        <taxon>Bacillales</taxon>
        <taxon>Caryophanaceae</taxon>
        <taxon>Metalysinibacillus</taxon>
    </lineage>
</organism>
<gene>
    <name evidence="1" type="ORF">K8V30_01560</name>
</gene>
<reference evidence="1" key="1">
    <citation type="journal article" date="2021" name="PeerJ">
        <title>Extensive microbial diversity within the chicken gut microbiome revealed by metagenomics and culture.</title>
        <authorList>
            <person name="Gilroy R."/>
            <person name="Ravi A."/>
            <person name="Getino M."/>
            <person name="Pursley I."/>
            <person name="Horton D.L."/>
            <person name="Alikhan N.F."/>
            <person name="Baker D."/>
            <person name="Gharbi K."/>
            <person name="Hall N."/>
            <person name="Watson M."/>
            <person name="Adriaenssens E.M."/>
            <person name="Foster-Nyarko E."/>
            <person name="Jarju S."/>
            <person name="Secka A."/>
            <person name="Antonio M."/>
            <person name="Oren A."/>
            <person name="Chaudhuri R.R."/>
            <person name="La Ragione R."/>
            <person name="Hildebrand F."/>
            <person name="Pallen M.J."/>
        </authorList>
    </citation>
    <scope>NUCLEOTIDE SEQUENCE</scope>
    <source>
        <strain evidence="1">CHK160-4876</strain>
    </source>
</reference>
<dbReference type="Pfam" id="PF13315">
    <property type="entry name" value="DUF4085"/>
    <property type="match status" value="1"/>
</dbReference>
<name>A0A921N9P7_9BACL</name>
<accession>A0A921N9P7</accession>
<dbReference type="AlphaFoldDB" id="A0A921N9P7"/>
<protein>
    <submittedName>
        <fullName evidence="1">DUF4085 domain-containing protein</fullName>
    </submittedName>
</protein>
<dbReference type="EMBL" id="DYTV01000016">
    <property type="protein sequence ID" value="HJH10375.1"/>
    <property type="molecule type" value="Genomic_DNA"/>
</dbReference>
<evidence type="ECO:0000313" key="2">
    <source>
        <dbReference type="Proteomes" id="UP000700212"/>
    </source>
</evidence>
<dbReference type="InterPro" id="IPR025144">
    <property type="entry name" value="DUF4085"/>
</dbReference>
<evidence type="ECO:0000313" key="1">
    <source>
        <dbReference type="EMBL" id="HJH10375.1"/>
    </source>
</evidence>